<reference evidence="2" key="1">
    <citation type="submission" date="2019-06" db="EMBL/GenBank/DDBJ databases">
        <title>Alistipes onderdonkii subsp. vulgaris subsp. nov., Alistipes dispar sp. nov. and Alistipes communis sp. nov., isolated from human faeces, and creation of Alistipes onderdonkii subsp. onderdonkii subsp. nov.</title>
        <authorList>
            <person name="Sakamoto M."/>
            <person name="Ikeyama N."/>
            <person name="Ogata Y."/>
            <person name="Suda W."/>
            <person name="Iino T."/>
            <person name="Hattori M."/>
            <person name="Ohkuma M."/>
        </authorList>
    </citation>
    <scope>NUCLEOTIDE SEQUENCE [LARGE SCALE GENOMIC DNA]</scope>
    <source>
        <strain evidence="2">5CBH24</strain>
    </source>
</reference>
<dbReference type="AlphaFoldDB" id="A0A4Y1WWR1"/>
<protein>
    <submittedName>
        <fullName evidence="1">Uncharacterized protein</fullName>
    </submittedName>
</protein>
<gene>
    <name evidence="1" type="ORF">A5CBH24_25850</name>
</gene>
<proteinExistence type="predicted"/>
<dbReference type="EMBL" id="AP019735">
    <property type="protein sequence ID" value="BBL05272.1"/>
    <property type="molecule type" value="Genomic_DNA"/>
</dbReference>
<name>A0A4Y1WWR1_9BACT</name>
<accession>A0A4Y1WWR1</accession>
<evidence type="ECO:0000313" key="1">
    <source>
        <dbReference type="EMBL" id="BBL05272.1"/>
    </source>
</evidence>
<sequence length="115" mass="13728">MKKMILIERSKFALLVRSHMKASNMLLVLQHVCRERRISLSMTQEEVCQLIRLDPDFVEKYKRRGKLCPVEDQDGKQYYNVLDFINLKDMQESKRIFYQTMEQAVPDTAITIDRE</sequence>
<dbReference type="Proteomes" id="UP000318946">
    <property type="component" value="Chromosome"/>
</dbReference>
<dbReference type="RefSeq" id="WP_015546599.1">
    <property type="nucleotide sequence ID" value="NZ_AP019735.1"/>
</dbReference>
<dbReference type="KEGG" id="acou:A5CBH24_25850"/>
<dbReference type="OrthoDB" id="1002073at2"/>
<keyword evidence="2" id="KW-1185">Reference proteome</keyword>
<evidence type="ECO:0000313" key="2">
    <source>
        <dbReference type="Proteomes" id="UP000318946"/>
    </source>
</evidence>
<dbReference type="GeneID" id="78343293"/>
<organism evidence="1 2">
    <name type="scientific">Alistipes communis</name>
    <dbReference type="NCBI Taxonomy" id="2585118"/>
    <lineage>
        <taxon>Bacteria</taxon>
        <taxon>Pseudomonadati</taxon>
        <taxon>Bacteroidota</taxon>
        <taxon>Bacteroidia</taxon>
        <taxon>Bacteroidales</taxon>
        <taxon>Rikenellaceae</taxon>
        <taxon>Alistipes</taxon>
    </lineage>
</organism>